<evidence type="ECO:0000259" key="2">
    <source>
        <dbReference type="Pfam" id="PF20167"/>
    </source>
</evidence>
<evidence type="ECO:0000313" key="4">
    <source>
        <dbReference type="Proteomes" id="UP000011115"/>
    </source>
</evidence>
<protein>
    <recommendedName>
        <fullName evidence="2">Putative plant transposon protein domain-containing protein</fullName>
    </recommendedName>
</protein>
<sequence>MKKWLALLISDSTPKWLEVGAAIEKKDLNVAVRYWFGFISSTIMPSQNESILGHAKETCLGCLIAGTRLNLGMIIASEMLMRAKQMKTSLPFSADRRREAPVDTSLEVDVDSIRTEASLPTSAFGPSGTSAPSSAQSPATSTSSQPAKITQAIITKMEHLAHSADVRVTRLEAAISWMIESAILAALTPLRTFINTLTERFWACESRQGETSEVTALKAKVADLRKDVDYLKSTDFTSILEVFGLWNKPWTLMSEKEQVTVCQALKEKIKSAMEWSSQRVTERFRDAVFDHPKLQNVKMLKAKVKGR</sequence>
<feature type="compositionally biased region" description="Low complexity" evidence="1">
    <location>
        <begin position="125"/>
        <end position="147"/>
    </location>
</feature>
<evidence type="ECO:0000256" key="1">
    <source>
        <dbReference type="SAM" id="MobiDB-lite"/>
    </source>
</evidence>
<dbReference type="InParanoid" id="M1E151"/>
<feature type="region of interest" description="Disordered" evidence="1">
    <location>
        <begin position="119"/>
        <end position="147"/>
    </location>
</feature>
<proteinExistence type="predicted"/>
<dbReference type="PaxDb" id="4113-PGSC0003DMT400097665"/>
<name>M1E151_SOLTU</name>
<feature type="domain" description="Putative plant transposon protein" evidence="2">
    <location>
        <begin position="7"/>
        <end position="93"/>
    </location>
</feature>
<organism evidence="3 4">
    <name type="scientific">Solanum tuberosum</name>
    <name type="common">Potato</name>
    <dbReference type="NCBI Taxonomy" id="4113"/>
    <lineage>
        <taxon>Eukaryota</taxon>
        <taxon>Viridiplantae</taxon>
        <taxon>Streptophyta</taxon>
        <taxon>Embryophyta</taxon>
        <taxon>Tracheophyta</taxon>
        <taxon>Spermatophyta</taxon>
        <taxon>Magnoliopsida</taxon>
        <taxon>eudicotyledons</taxon>
        <taxon>Gunneridae</taxon>
        <taxon>Pentapetalae</taxon>
        <taxon>asterids</taxon>
        <taxon>lamiids</taxon>
        <taxon>Solanales</taxon>
        <taxon>Solanaceae</taxon>
        <taxon>Solanoideae</taxon>
        <taxon>Solaneae</taxon>
        <taxon>Solanum</taxon>
    </lineage>
</organism>
<dbReference type="PANTHER" id="PTHR33180:SF31">
    <property type="entry name" value="POLYPROTEIN PROTEIN"/>
    <property type="match status" value="1"/>
</dbReference>
<dbReference type="Gramene" id="PGSC0003DMT400097665">
    <property type="protein sequence ID" value="PGSC0003DMT400097665"/>
    <property type="gene ID" value="PGSC0003DMG400047236"/>
</dbReference>
<reference evidence="4" key="1">
    <citation type="journal article" date="2011" name="Nature">
        <title>Genome sequence and analysis of the tuber crop potato.</title>
        <authorList>
            <consortium name="The Potato Genome Sequencing Consortium"/>
        </authorList>
    </citation>
    <scope>NUCLEOTIDE SEQUENCE [LARGE SCALE GENOMIC DNA]</scope>
    <source>
        <strain evidence="4">cv. DM1-3 516 R44</strain>
    </source>
</reference>
<dbReference type="Proteomes" id="UP000011115">
    <property type="component" value="Unassembled WGS sequence"/>
</dbReference>
<dbReference type="AlphaFoldDB" id="M1E151"/>
<dbReference type="PANTHER" id="PTHR33180">
    <property type="entry name" value="PHOTOSYSTEM II CP43 REACTION CENTER PROTEIN"/>
    <property type="match status" value="1"/>
</dbReference>
<evidence type="ECO:0000313" key="3">
    <source>
        <dbReference type="EnsemblPlants" id="PGSC0003DMT400097665"/>
    </source>
</evidence>
<dbReference type="EnsemblPlants" id="PGSC0003DMT400097665">
    <property type="protein sequence ID" value="PGSC0003DMT400097665"/>
    <property type="gene ID" value="PGSC0003DMG400047236"/>
</dbReference>
<dbReference type="InterPro" id="IPR046796">
    <property type="entry name" value="Transposase_32_dom"/>
</dbReference>
<keyword evidence="4" id="KW-1185">Reference proteome</keyword>
<dbReference type="Pfam" id="PF20167">
    <property type="entry name" value="Transposase_32"/>
    <property type="match status" value="1"/>
</dbReference>
<dbReference type="HOGENOM" id="CLU_029307_2_3_1"/>
<accession>M1E151</accession>
<reference evidence="3" key="2">
    <citation type="submission" date="2015-06" db="UniProtKB">
        <authorList>
            <consortium name="EnsemblPlants"/>
        </authorList>
    </citation>
    <scope>IDENTIFICATION</scope>
    <source>
        <strain evidence="3">DM1-3 516 R44</strain>
    </source>
</reference>